<name>A0A0G2B8Q1_9BACT</name>
<protein>
    <submittedName>
        <fullName evidence="1">Uncharacterized protein</fullName>
    </submittedName>
</protein>
<accession>A0A0G2B8Q1</accession>
<organism evidence="1 2">
    <name type="scientific">Candidatus Magasanikbacteria bacterium GW2011_GWA2_56_11</name>
    <dbReference type="NCBI Taxonomy" id="1619044"/>
    <lineage>
        <taxon>Bacteria</taxon>
        <taxon>Candidatus Magasanikiibacteriota</taxon>
    </lineage>
</organism>
<proteinExistence type="predicted"/>
<dbReference type="EMBL" id="LCRX01000013">
    <property type="protein sequence ID" value="KKW41834.1"/>
    <property type="molecule type" value="Genomic_DNA"/>
</dbReference>
<evidence type="ECO:0000313" key="2">
    <source>
        <dbReference type="Proteomes" id="UP000033870"/>
    </source>
</evidence>
<dbReference type="AlphaFoldDB" id="A0A0G2B8Q1"/>
<dbReference type="Proteomes" id="UP000033870">
    <property type="component" value="Unassembled WGS sequence"/>
</dbReference>
<reference evidence="1 2" key="1">
    <citation type="journal article" date="2015" name="Nature">
        <title>rRNA introns, odd ribosomes, and small enigmatic genomes across a large radiation of phyla.</title>
        <authorList>
            <person name="Brown C.T."/>
            <person name="Hug L.A."/>
            <person name="Thomas B.C."/>
            <person name="Sharon I."/>
            <person name="Castelle C.J."/>
            <person name="Singh A."/>
            <person name="Wilkins M.J."/>
            <person name="Williams K.H."/>
            <person name="Banfield J.F."/>
        </authorList>
    </citation>
    <scope>NUCLEOTIDE SEQUENCE [LARGE SCALE GENOMIC DNA]</scope>
</reference>
<evidence type="ECO:0000313" key="1">
    <source>
        <dbReference type="EMBL" id="KKW41834.1"/>
    </source>
</evidence>
<comment type="caution">
    <text evidence="1">The sequence shown here is derived from an EMBL/GenBank/DDBJ whole genome shotgun (WGS) entry which is preliminary data.</text>
</comment>
<gene>
    <name evidence="1" type="ORF">UY92_C0013G0033</name>
</gene>
<dbReference type="STRING" id="1619044.UY92_C0013G0033"/>
<sequence length="113" mass="12947">MSAAQNSPPNDLITVYVLELLRSIGLGDLTEDQKKRYVPAFSRRVEERIGLELLPKLTDEQFKEFTRLAGSGTTTRAQWEEFWRRSIPDFEEEIKIILADFAADARQTTAWAA</sequence>
<dbReference type="CDD" id="cd09487">
    <property type="entry name" value="SAM_superfamily"/>
    <property type="match status" value="1"/>
</dbReference>